<evidence type="ECO:0000259" key="15">
    <source>
        <dbReference type="Pfam" id="PF00850"/>
    </source>
</evidence>
<keyword evidence="17" id="KW-1185">Reference proteome</keyword>
<comment type="similarity">
    <text evidence="9 10">Belongs to the histone deacetylase family. HD Type 1 subfamily.</text>
</comment>
<dbReference type="InterPro" id="IPR003084">
    <property type="entry name" value="HDAC_I/II"/>
</dbReference>
<keyword evidence="8 10" id="KW-0539">Nucleus</keyword>
<evidence type="ECO:0000256" key="3">
    <source>
        <dbReference type="ARBA" id="ARBA00022491"/>
    </source>
</evidence>
<dbReference type="GO" id="GO:0141221">
    <property type="term" value="F:histone deacetylase activity, hydrolytic mechanism"/>
    <property type="evidence" value="ECO:0007669"/>
    <property type="project" value="UniProtKB-EC"/>
</dbReference>
<dbReference type="InterPro" id="IPR037138">
    <property type="entry name" value="His_deacetylse_dom_sf"/>
</dbReference>
<evidence type="ECO:0000256" key="11">
    <source>
        <dbReference type="PIRSR" id="PIRSR037913-1"/>
    </source>
</evidence>
<feature type="binding site" evidence="12">
    <location>
        <position position="101"/>
    </location>
    <ligand>
        <name>substrate</name>
    </ligand>
</feature>
<evidence type="ECO:0000256" key="1">
    <source>
        <dbReference type="ARBA" id="ARBA00004123"/>
    </source>
</evidence>
<dbReference type="EMBL" id="JWZT01002990">
    <property type="protein sequence ID" value="KII68022.1"/>
    <property type="molecule type" value="Genomic_DNA"/>
</dbReference>
<evidence type="ECO:0000256" key="9">
    <source>
        <dbReference type="ARBA" id="ARBA00061569"/>
    </source>
</evidence>
<evidence type="ECO:0000256" key="12">
    <source>
        <dbReference type="PIRSR" id="PIRSR037913-2"/>
    </source>
</evidence>
<evidence type="ECO:0000313" key="17">
    <source>
        <dbReference type="Proteomes" id="UP000031668"/>
    </source>
</evidence>
<feature type="region of interest" description="Disordered" evidence="14">
    <location>
        <begin position="433"/>
        <end position="500"/>
    </location>
</feature>
<comment type="subcellular location">
    <subcellularLocation>
        <location evidence="1 10">Nucleus</location>
    </subcellularLocation>
</comment>
<protein>
    <recommendedName>
        <fullName evidence="2 10">Histone deacetylase</fullName>
        <ecNumber evidence="2 10">3.5.1.98</ecNumber>
    </recommendedName>
</protein>
<dbReference type="GO" id="GO:0040029">
    <property type="term" value="P:epigenetic regulation of gene expression"/>
    <property type="evidence" value="ECO:0007669"/>
    <property type="project" value="TreeGrafter"/>
</dbReference>
<dbReference type="PANTHER" id="PTHR10625:SF10">
    <property type="entry name" value="HISTONE DEACETYLASE HDAC1"/>
    <property type="match status" value="1"/>
</dbReference>
<reference evidence="16 17" key="1">
    <citation type="journal article" date="2014" name="Genome Biol. Evol.">
        <title>The genome of the myxosporean Thelohanellus kitauei shows adaptations to nutrient acquisition within its fish host.</title>
        <authorList>
            <person name="Yang Y."/>
            <person name="Xiong J."/>
            <person name="Zhou Z."/>
            <person name="Huo F."/>
            <person name="Miao W."/>
            <person name="Ran C."/>
            <person name="Liu Y."/>
            <person name="Zhang J."/>
            <person name="Feng J."/>
            <person name="Wang M."/>
            <person name="Wang M."/>
            <person name="Wang L."/>
            <person name="Yao B."/>
        </authorList>
    </citation>
    <scope>NUCLEOTIDE SEQUENCE [LARGE SCALE GENOMIC DNA]</scope>
    <source>
        <strain evidence="16">Wuqing</strain>
    </source>
</reference>
<dbReference type="GO" id="GO:0000118">
    <property type="term" value="C:histone deacetylase complex"/>
    <property type="evidence" value="ECO:0007669"/>
    <property type="project" value="UniProtKB-ARBA"/>
</dbReference>
<feature type="binding site" evidence="13">
    <location>
        <position position="266"/>
    </location>
    <ligand>
        <name>a divalent metal cation</name>
        <dbReference type="ChEBI" id="CHEBI:60240"/>
    </ligand>
</feature>
<feature type="compositionally biased region" description="Polar residues" evidence="14">
    <location>
        <begin position="433"/>
        <end position="458"/>
    </location>
</feature>
<evidence type="ECO:0000256" key="10">
    <source>
        <dbReference type="PIRNR" id="PIRNR037913"/>
    </source>
</evidence>
<feature type="binding site" evidence="12">
    <location>
        <position position="305"/>
    </location>
    <ligand>
        <name>substrate</name>
    </ligand>
</feature>
<dbReference type="SUPFAM" id="SSF52768">
    <property type="entry name" value="Arginase/deacetylase"/>
    <property type="match status" value="1"/>
</dbReference>
<feature type="domain" description="Histone deacetylase" evidence="15">
    <location>
        <begin position="29"/>
        <end position="320"/>
    </location>
</feature>
<dbReference type="PRINTS" id="PR01271">
    <property type="entry name" value="HISDACETLASE"/>
</dbReference>
<dbReference type="OrthoDB" id="1918432at2759"/>
<evidence type="ECO:0000256" key="6">
    <source>
        <dbReference type="ARBA" id="ARBA00023015"/>
    </source>
</evidence>
<keyword evidence="4 10" id="KW-0378">Hydrolase</keyword>
<feature type="binding site" evidence="12">
    <location>
        <position position="151"/>
    </location>
    <ligand>
        <name>substrate</name>
    </ligand>
</feature>
<gene>
    <name evidence="16" type="ORF">RF11_02025</name>
</gene>
<dbReference type="FunFam" id="3.40.800.20:FF:000001">
    <property type="entry name" value="Histone deacetylase"/>
    <property type="match status" value="1"/>
</dbReference>
<keyword evidence="13" id="KW-0479">Metal-binding</keyword>
<feature type="compositionally biased region" description="Polar residues" evidence="14">
    <location>
        <begin position="489"/>
        <end position="500"/>
    </location>
</feature>
<evidence type="ECO:0000313" key="16">
    <source>
        <dbReference type="EMBL" id="KII68022.1"/>
    </source>
</evidence>
<feature type="compositionally biased region" description="Acidic residues" evidence="14">
    <location>
        <begin position="391"/>
        <end position="403"/>
    </location>
</feature>
<organism evidence="16 17">
    <name type="scientific">Thelohanellus kitauei</name>
    <name type="common">Myxosporean</name>
    <dbReference type="NCBI Taxonomy" id="669202"/>
    <lineage>
        <taxon>Eukaryota</taxon>
        <taxon>Metazoa</taxon>
        <taxon>Cnidaria</taxon>
        <taxon>Myxozoa</taxon>
        <taxon>Myxosporea</taxon>
        <taxon>Bivalvulida</taxon>
        <taxon>Platysporina</taxon>
        <taxon>Myxobolidae</taxon>
        <taxon>Thelohanellus</taxon>
    </lineage>
</organism>
<accession>A0A0C2N2B9</accession>
<dbReference type="Proteomes" id="UP000031668">
    <property type="component" value="Unassembled WGS sequence"/>
</dbReference>
<proteinExistence type="inferred from homology"/>
<dbReference type="InterPro" id="IPR000286">
    <property type="entry name" value="HDACs"/>
</dbReference>
<keyword evidence="5 10" id="KW-0156">Chromatin regulator</keyword>
<dbReference type="Pfam" id="PF00850">
    <property type="entry name" value="Hist_deacetyl"/>
    <property type="match status" value="1"/>
</dbReference>
<feature type="active site" description="Proton acceptor" evidence="11">
    <location>
        <position position="143"/>
    </location>
</feature>
<dbReference type="PANTHER" id="PTHR10625">
    <property type="entry name" value="HISTONE DEACETYLASE HDAC1-RELATED"/>
    <property type="match status" value="1"/>
</dbReference>
<evidence type="ECO:0000256" key="7">
    <source>
        <dbReference type="ARBA" id="ARBA00023163"/>
    </source>
</evidence>
<feature type="binding site" evidence="13">
    <location>
        <position position="178"/>
    </location>
    <ligand>
        <name>a divalent metal cation</name>
        <dbReference type="ChEBI" id="CHEBI:60240"/>
    </ligand>
</feature>
<evidence type="ECO:0000256" key="14">
    <source>
        <dbReference type="SAM" id="MobiDB-lite"/>
    </source>
</evidence>
<dbReference type="AlphaFoldDB" id="A0A0C2N2B9"/>
<evidence type="ECO:0000256" key="5">
    <source>
        <dbReference type="ARBA" id="ARBA00022853"/>
    </source>
</evidence>
<feature type="region of interest" description="Disordered" evidence="14">
    <location>
        <begin position="379"/>
        <end position="412"/>
    </location>
</feature>
<feature type="binding site" evidence="13">
    <location>
        <position position="180"/>
    </location>
    <ligand>
        <name>a divalent metal cation</name>
        <dbReference type="ChEBI" id="CHEBI:60240"/>
    </ligand>
</feature>
<sequence>MAFTEPGGNKRISYYYDNSVGNFYYGHGHPMKPHRIRLAHNLLMNYGVLKHLQVIKPRKATGPQMTAFHSDQYVDFLKNARPETYADEEKTKSALHNVGEDSPIFDGIFEFCQISAGGSLAGANRLNRQESDIVINYAGGLHHAKKDLASGFCYINDIVLGILELLKYHERVLYLDIDIHHGDGVEEAFYSTNRVMTLSFHKYGEFFPGTGDIRDVGVERGKYYCVNVPLRDGITDEVYESIFKPVLIDVVDMFKPDVIVMQCGADSLTGDRLGCFNLSTRGHGQCVKFVKSFGLPLMVLGGGGYTIRNVARCWTYETALLAGVELPDDIPYNDYYEYYGPDFKLHIIPSNATNMNSMEYLEKIRGRIYENLRHIAGAPTDSREMNISGPEDSETDEDSEDPEDRISGAKHSKFIYSRSEFMDDDEFDKMNKNRLSNSKYQQNLTTSNDQNSLRSGSYTDDDRSSADRNGSSESSTREPSAEESVRNEGVNSRNTDQNTS</sequence>
<evidence type="ECO:0000256" key="4">
    <source>
        <dbReference type="ARBA" id="ARBA00022801"/>
    </source>
</evidence>
<dbReference type="PRINTS" id="PR01270">
    <property type="entry name" value="HDASUPER"/>
</dbReference>
<feature type="compositionally biased region" description="Basic and acidic residues" evidence="14">
    <location>
        <begin position="475"/>
        <end position="486"/>
    </location>
</feature>
<dbReference type="InterPro" id="IPR023801">
    <property type="entry name" value="His_deacetylse_dom"/>
</dbReference>
<evidence type="ECO:0000256" key="13">
    <source>
        <dbReference type="PIRSR" id="PIRSR037913-3"/>
    </source>
</evidence>
<evidence type="ECO:0000256" key="8">
    <source>
        <dbReference type="ARBA" id="ARBA00023242"/>
    </source>
</evidence>
<dbReference type="EC" id="3.5.1.98" evidence="2 10"/>
<evidence type="ECO:0000256" key="2">
    <source>
        <dbReference type="ARBA" id="ARBA00012111"/>
    </source>
</evidence>
<name>A0A0C2N2B9_THEKT</name>
<dbReference type="GO" id="GO:0046872">
    <property type="term" value="F:metal ion binding"/>
    <property type="evidence" value="ECO:0007669"/>
    <property type="project" value="UniProtKB-KW"/>
</dbReference>
<keyword evidence="7 10" id="KW-0804">Transcription</keyword>
<keyword evidence="6 10" id="KW-0805">Transcription regulation</keyword>
<dbReference type="Gene3D" id="3.40.800.20">
    <property type="entry name" value="Histone deacetylase domain"/>
    <property type="match status" value="1"/>
</dbReference>
<dbReference type="PIRSF" id="PIRSF037913">
    <property type="entry name" value="His_deacetylse_1"/>
    <property type="match status" value="1"/>
</dbReference>
<dbReference type="InterPro" id="IPR023696">
    <property type="entry name" value="Ureohydrolase_dom_sf"/>
</dbReference>
<keyword evidence="3" id="KW-0678">Repressor</keyword>
<dbReference type="OMA" id="GKIMEWY"/>
<comment type="caution">
    <text evidence="16">The sequence shown here is derived from an EMBL/GenBank/DDBJ whole genome shotgun (WGS) entry which is preliminary data.</text>
</comment>
<comment type="catalytic activity">
    <reaction evidence="10">
        <text>N(6)-acetyl-L-lysyl-[histone] + H2O = L-lysyl-[histone] + acetate</text>
        <dbReference type="Rhea" id="RHEA:58196"/>
        <dbReference type="Rhea" id="RHEA-COMP:9845"/>
        <dbReference type="Rhea" id="RHEA-COMP:11338"/>
        <dbReference type="ChEBI" id="CHEBI:15377"/>
        <dbReference type="ChEBI" id="CHEBI:29969"/>
        <dbReference type="ChEBI" id="CHEBI:30089"/>
        <dbReference type="ChEBI" id="CHEBI:61930"/>
        <dbReference type="EC" id="3.5.1.98"/>
    </reaction>
</comment>